<feature type="transmembrane region" description="Helical" evidence="8">
    <location>
        <begin position="32"/>
        <end position="50"/>
    </location>
</feature>
<evidence type="ECO:0000313" key="10">
    <source>
        <dbReference type="Proteomes" id="UP001305702"/>
    </source>
</evidence>
<dbReference type="Pfam" id="PF00893">
    <property type="entry name" value="Multi_Drug_Res"/>
    <property type="match status" value="1"/>
</dbReference>
<dbReference type="PANTHER" id="PTHR30561:SF0">
    <property type="entry name" value="GUANIDINIUM EXPORTER"/>
    <property type="match status" value="1"/>
</dbReference>
<dbReference type="Gene3D" id="1.10.3730.20">
    <property type="match status" value="1"/>
</dbReference>
<comment type="similarity">
    <text evidence="7">Belongs to the drug/metabolite transporter (DMT) superfamily. Small multidrug resistance (SMR) (TC 2.A.7.1) family.</text>
</comment>
<evidence type="ECO:0000256" key="8">
    <source>
        <dbReference type="SAM" id="Phobius"/>
    </source>
</evidence>
<comment type="subcellular location">
    <subcellularLocation>
        <location evidence="1 7">Cell membrane</location>
        <topology evidence="1 7">Multi-pass membrane protein</topology>
    </subcellularLocation>
</comment>
<dbReference type="PANTHER" id="PTHR30561">
    <property type="entry name" value="SMR FAMILY PROTON-DEPENDENT DRUG EFFLUX TRANSPORTER SUGE"/>
    <property type="match status" value="1"/>
</dbReference>
<dbReference type="InterPro" id="IPR045324">
    <property type="entry name" value="Small_multidrug_res"/>
</dbReference>
<dbReference type="GO" id="GO:0005886">
    <property type="term" value="C:plasma membrane"/>
    <property type="evidence" value="ECO:0007669"/>
    <property type="project" value="UniProtKB-SubCell"/>
</dbReference>
<dbReference type="InterPro" id="IPR037185">
    <property type="entry name" value="EmrE-like"/>
</dbReference>
<keyword evidence="4 7" id="KW-0812">Transmembrane</keyword>
<name>A0AA96RHG0_9BACL</name>
<evidence type="ECO:0000256" key="2">
    <source>
        <dbReference type="ARBA" id="ARBA00022448"/>
    </source>
</evidence>
<dbReference type="EMBL" id="CP130318">
    <property type="protein sequence ID" value="WNQ11069.1"/>
    <property type="molecule type" value="Genomic_DNA"/>
</dbReference>
<dbReference type="GO" id="GO:0022857">
    <property type="term" value="F:transmembrane transporter activity"/>
    <property type="evidence" value="ECO:0007669"/>
    <property type="project" value="InterPro"/>
</dbReference>
<gene>
    <name evidence="9" type="ORF">MJA45_26285</name>
</gene>
<evidence type="ECO:0000256" key="5">
    <source>
        <dbReference type="ARBA" id="ARBA00022989"/>
    </source>
</evidence>
<reference evidence="9 10" key="1">
    <citation type="submission" date="2022-02" db="EMBL/GenBank/DDBJ databases">
        <title>Paenibacillus sp. MBLB1776 Whole Genome Shotgun Sequencing.</title>
        <authorList>
            <person name="Hwang C.Y."/>
            <person name="Cho E.-S."/>
            <person name="Seo M.-J."/>
        </authorList>
    </citation>
    <scope>NUCLEOTIDE SEQUENCE [LARGE SCALE GENOMIC DNA]</scope>
    <source>
        <strain evidence="9 10">MBLB1776</strain>
    </source>
</reference>
<evidence type="ECO:0000256" key="6">
    <source>
        <dbReference type="ARBA" id="ARBA00023136"/>
    </source>
</evidence>
<sequence length="104" mass="11240">MGWIYLLLAGSFEVVAVAGMNQLNQAKRFRSYLLFITGIVMSFGLLTLAMQTLPMALAYAVWTGIGTAGGAIIGMLFYGESRDVRRILFITMVLAAAIGLKLTS</sequence>
<proteinExistence type="inferred from homology"/>
<dbReference type="RefSeq" id="WP_315604845.1">
    <property type="nucleotide sequence ID" value="NZ_CP130318.1"/>
</dbReference>
<evidence type="ECO:0000256" key="4">
    <source>
        <dbReference type="ARBA" id="ARBA00022692"/>
    </source>
</evidence>
<dbReference type="Proteomes" id="UP001305702">
    <property type="component" value="Chromosome"/>
</dbReference>
<protein>
    <submittedName>
        <fullName evidence="9">Multidrug efflux SMR transporter</fullName>
    </submittedName>
</protein>
<dbReference type="KEGG" id="paun:MJA45_26285"/>
<dbReference type="SUPFAM" id="SSF103481">
    <property type="entry name" value="Multidrug resistance efflux transporter EmrE"/>
    <property type="match status" value="1"/>
</dbReference>
<keyword evidence="5 8" id="KW-1133">Transmembrane helix</keyword>
<dbReference type="FunFam" id="1.10.3730.20:FF:000001">
    <property type="entry name" value="Quaternary ammonium compound resistance transporter SugE"/>
    <property type="match status" value="1"/>
</dbReference>
<dbReference type="InterPro" id="IPR000390">
    <property type="entry name" value="Small_drug/metabolite_transptr"/>
</dbReference>
<evidence type="ECO:0000256" key="7">
    <source>
        <dbReference type="RuleBase" id="RU003942"/>
    </source>
</evidence>
<feature type="transmembrane region" description="Helical" evidence="8">
    <location>
        <begin position="84"/>
        <end position="103"/>
    </location>
</feature>
<accession>A0AA96RHG0</accession>
<evidence type="ECO:0000256" key="1">
    <source>
        <dbReference type="ARBA" id="ARBA00004651"/>
    </source>
</evidence>
<dbReference type="AlphaFoldDB" id="A0AA96RHG0"/>
<keyword evidence="10" id="KW-1185">Reference proteome</keyword>
<feature type="transmembrane region" description="Helical" evidence="8">
    <location>
        <begin position="57"/>
        <end position="78"/>
    </location>
</feature>
<keyword evidence="3" id="KW-1003">Cell membrane</keyword>
<evidence type="ECO:0000313" key="9">
    <source>
        <dbReference type="EMBL" id="WNQ11069.1"/>
    </source>
</evidence>
<organism evidence="9 10">
    <name type="scientific">Paenibacillus aurantius</name>
    <dbReference type="NCBI Taxonomy" id="2918900"/>
    <lineage>
        <taxon>Bacteria</taxon>
        <taxon>Bacillati</taxon>
        <taxon>Bacillota</taxon>
        <taxon>Bacilli</taxon>
        <taxon>Bacillales</taxon>
        <taxon>Paenibacillaceae</taxon>
        <taxon>Paenibacillus</taxon>
    </lineage>
</organism>
<keyword evidence="6 8" id="KW-0472">Membrane</keyword>
<evidence type="ECO:0000256" key="3">
    <source>
        <dbReference type="ARBA" id="ARBA00022475"/>
    </source>
</evidence>
<keyword evidence="2" id="KW-0813">Transport</keyword>